<accession>A0A8S5N4B4</accession>
<protein>
    <submittedName>
        <fullName evidence="2">Uncharacterized protein</fullName>
    </submittedName>
</protein>
<proteinExistence type="predicted"/>
<dbReference type="EMBL" id="BK015052">
    <property type="protein sequence ID" value="DAD89106.1"/>
    <property type="molecule type" value="Genomic_DNA"/>
</dbReference>
<reference evidence="2" key="1">
    <citation type="journal article" date="2021" name="Proc. Natl. Acad. Sci. U.S.A.">
        <title>A Catalog of Tens of Thousands of Viruses from Human Metagenomes Reveals Hidden Associations with Chronic Diseases.</title>
        <authorList>
            <person name="Tisza M.J."/>
            <person name="Buck C.B."/>
        </authorList>
    </citation>
    <scope>NUCLEOTIDE SEQUENCE</scope>
    <source>
        <strain evidence="2">Ctv0N24</strain>
    </source>
</reference>
<organism evidence="2">
    <name type="scientific">Siphoviridae sp. ctv0N24</name>
    <dbReference type="NCBI Taxonomy" id="2826509"/>
    <lineage>
        <taxon>Viruses</taxon>
        <taxon>Duplodnaviria</taxon>
        <taxon>Heunggongvirae</taxon>
        <taxon>Uroviricota</taxon>
        <taxon>Caudoviricetes</taxon>
    </lineage>
</organism>
<sequence>MHKVAMEMGKWAMEKAKAHGFDNLSSQDWDDLKDCMEAVKCAICADKDYRIVEAMDECEQEEKYLGRMGYDNYRYANGRFAPKGRGSRMGYMPYLHMQDDDWTSEYPSNPEFEQNMYRMGYHPDRSDMRMDGMNNRQSRYGETYDRYSENRRHYHDSKDAESKRKMDDSMKEYTEDIIRNMKEMWDDADASIRQQMKTDLTRFIQQMN</sequence>
<evidence type="ECO:0000256" key="1">
    <source>
        <dbReference type="SAM" id="MobiDB-lite"/>
    </source>
</evidence>
<feature type="region of interest" description="Disordered" evidence="1">
    <location>
        <begin position="148"/>
        <end position="168"/>
    </location>
</feature>
<name>A0A8S5N4B4_9CAUD</name>
<evidence type="ECO:0000313" key="2">
    <source>
        <dbReference type="EMBL" id="DAD89106.1"/>
    </source>
</evidence>